<feature type="domain" description="GHMP kinase N-terminal" evidence="10">
    <location>
        <begin position="63"/>
        <end position="152"/>
    </location>
</feature>
<dbReference type="InterPro" id="IPR036554">
    <property type="entry name" value="GHMP_kinase_C_sf"/>
</dbReference>
<dbReference type="InterPro" id="IPR014721">
    <property type="entry name" value="Ribsml_uS5_D2-typ_fold_subgr"/>
</dbReference>
<dbReference type="InterPro" id="IPR013750">
    <property type="entry name" value="GHMP_kinase_C_dom"/>
</dbReference>
<feature type="binding site" evidence="9">
    <location>
        <begin position="100"/>
        <end position="110"/>
    </location>
    <ligand>
        <name>ATP</name>
        <dbReference type="ChEBI" id="CHEBI:30616"/>
    </ligand>
</feature>
<evidence type="ECO:0000313" key="13">
    <source>
        <dbReference type="Proteomes" id="UP000051861"/>
    </source>
</evidence>
<evidence type="ECO:0000256" key="6">
    <source>
        <dbReference type="ARBA" id="ARBA00022777"/>
    </source>
</evidence>
<evidence type="ECO:0000256" key="3">
    <source>
        <dbReference type="ARBA" id="ARBA00017473"/>
    </source>
</evidence>
<accession>A0A0S7Y3C0</accession>
<proteinExistence type="inferred from homology"/>
<dbReference type="NCBIfam" id="TIGR00154">
    <property type="entry name" value="ispE"/>
    <property type="match status" value="1"/>
</dbReference>
<sequence length="279" mass="30888">MKIKAYAKLNLSLRVFEKRSDGFHNIESVMQSVSLHDLMTLSLIPSGIELTCSDPKVPKGKENIVHKAAELFLQEGKRQEAKGKRQKVEGVKVHIEKHIPIAAGLAGGSADAAAVLYGLNELMLHASRLSPEDLLKLGARVGADVPFCLTGGTCLVKGKGENVEKQQPWPKTYFILVCPDIHVSTKWAYEEFDQMHINVPEEIKNDLEPVVIYKHEVVSEIKDKLLNLGCSEAQMSGSGPSVFGMLRHKAEAQEIFDKIKGEYPQSFLVETMDKGLELI</sequence>
<evidence type="ECO:0000256" key="8">
    <source>
        <dbReference type="ARBA" id="ARBA00032554"/>
    </source>
</evidence>
<keyword evidence="4 9" id="KW-0808">Transferase</keyword>
<dbReference type="EC" id="2.7.1.148" evidence="2 9"/>
<name>A0A0S7Y3C0_UNCSA</name>
<evidence type="ECO:0000259" key="11">
    <source>
        <dbReference type="Pfam" id="PF08544"/>
    </source>
</evidence>
<evidence type="ECO:0000256" key="4">
    <source>
        <dbReference type="ARBA" id="ARBA00022679"/>
    </source>
</evidence>
<dbReference type="InterPro" id="IPR006204">
    <property type="entry name" value="GHMP_kinase_N_dom"/>
</dbReference>
<comment type="function">
    <text evidence="9">Catalyzes the phosphorylation of the position 2 hydroxy group of 4-diphosphocytidyl-2C-methyl-D-erythritol.</text>
</comment>
<dbReference type="SUPFAM" id="SSF54211">
    <property type="entry name" value="Ribosomal protein S5 domain 2-like"/>
    <property type="match status" value="1"/>
</dbReference>
<protein>
    <recommendedName>
        <fullName evidence="3 9">4-diphosphocytidyl-2-C-methyl-D-erythritol kinase</fullName>
        <shortName evidence="9">CMK</shortName>
        <ecNumber evidence="2 9">2.7.1.148</ecNumber>
    </recommendedName>
    <alternativeName>
        <fullName evidence="8 9">4-(cytidine-5'-diphospho)-2-C-methyl-D-erythritol kinase</fullName>
    </alternativeName>
</protein>
<evidence type="ECO:0000256" key="1">
    <source>
        <dbReference type="ARBA" id="ARBA00009684"/>
    </source>
</evidence>
<dbReference type="InterPro" id="IPR020568">
    <property type="entry name" value="Ribosomal_Su5_D2-typ_SF"/>
</dbReference>
<dbReference type="PIRSF" id="PIRSF010376">
    <property type="entry name" value="IspE"/>
    <property type="match status" value="1"/>
</dbReference>
<feature type="active site" evidence="9">
    <location>
        <position position="144"/>
    </location>
</feature>
<comment type="caution">
    <text evidence="12">The sequence shown here is derived from an EMBL/GenBank/DDBJ whole genome shotgun (WGS) entry which is preliminary data.</text>
</comment>
<keyword evidence="6 9" id="KW-0418">Kinase</keyword>
<dbReference type="GO" id="GO:0050515">
    <property type="term" value="F:4-(cytidine 5'-diphospho)-2-C-methyl-D-erythritol kinase activity"/>
    <property type="evidence" value="ECO:0007669"/>
    <property type="project" value="UniProtKB-UniRule"/>
</dbReference>
<dbReference type="Pfam" id="PF00288">
    <property type="entry name" value="GHMP_kinases_N"/>
    <property type="match status" value="1"/>
</dbReference>
<comment type="similarity">
    <text evidence="1 9">Belongs to the GHMP kinase family. IspE subfamily.</text>
</comment>
<dbReference type="GO" id="GO:0016114">
    <property type="term" value="P:terpenoid biosynthetic process"/>
    <property type="evidence" value="ECO:0007669"/>
    <property type="project" value="UniProtKB-UniRule"/>
</dbReference>
<dbReference type="UniPathway" id="UPA00056">
    <property type="reaction ID" value="UER00094"/>
</dbReference>
<organism evidence="12 13">
    <name type="scientific">candidate division WOR-1 bacterium DG_54_3</name>
    <dbReference type="NCBI Taxonomy" id="1703775"/>
    <lineage>
        <taxon>Bacteria</taxon>
        <taxon>Bacillati</taxon>
        <taxon>Saganbacteria</taxon>
    </lineage>
</organism>
<reference evidence="12 13" key="1">
    <citation type="journal article" date="2015" name="Microbiome">
        <title>Genomic resolution of linkages in carbon, nitrogen, and sulfur cycling among widespread estuary sediment bacteria.</title>
        <authorList>
            <person name="Baker B.J."/>
            <person name="Lazar C.S."/>
            <person name="Teske A.P."/>
            <person name="Dick G.J."/>
        </authorList>
    </citation>
    <scope>NUCLEOTIDE SEQUENCE [LARGE SCALE GENOMIC DNA]</scope>
    <source>
        <strain evidence="12">DG_54_3</strain>
    </source>
</reference>
<comment type="catalytic activity">
    <reaction evidence="9">
        <text>4-CDP-2-C-methyl-D-erythritol + ATP = 4-CDP-2-C-methyl-D-erythritol 2-phosphate + ADP + H(+)</text>
        <dbReference type="Rhea" id="RHEA:18437"/>
        <dbReference type="ChEBI" id="CHEBI:15378"/>
        <dbReference type="ChEBI" id="CHEBI:30616"/>
        <dbReference type="ChEBI" id="CHEBI:57823"/>
        <dbReference type="ChEBI" id="CHEBI:57919"/>
        <dbReference type="ChEBI" id="CHEBI:456216"/>
        <dbReference type="EC" id="2.7.1.148"/>
    </reaction>
</comment>
<dbReference type="AlphaFoldDB" id="A0A0S7Y3C0"/>
<dbReference type="Pfam" id="PF08544">
    <property type="entry name" value="GHMP_kinases_C"/>
    <property type="match status" value="1"/>
</dbReference>
<comment type="pathway">
    <text evidence="9">Isoprenoid biosynthesis; isopentenyl diphosphate biosynthesis via DXP pathway; isopentenyl diphosphate from 1-deoxy-D-xylulose 5-phosphate: step 3/6.</text>
</comment>
<feature type="active site" evidence="9">
    <location>
        <position position="8"/>
    </location>
</feature>
<keyword evidence="7 9" id="KW-0067">ATP-binding</keyword>
<keyword evidence="9" id="KW-0414">Isoprene biosynthesis</keyword>
<dbReference type="SUPFAM" id="SSF55060">
    <property type="entry name" value="GHMP Kinase, C-terminal domain"/>
    <property type="match status" value="1"/>
</dbReference>
<dbReference type="PANTHER" id="PTHR43527">
    <property type="entry name" value="4-DIPHOSPHOCYTIDYL-2-C-METHYL-D-ERYTHRITOL KINASE, CHLOROPLASTIC"/>
    <property type="match status" value="1"/>
</dbReference>
<dbReference type="GO" id="GO:0005524">
    <property type="term" value="F:ATP binding"/>
    <property type="evidence" value="ECO:0007669"/>
    <property type="project" value="UniProtKB-UniRule"/>
</dbReference>
<evidence type="ECO:0000256" key="2">
    <source>
        <dbReference type="ARBA" id="ARBA00012052"/>
    </source>
</evidence>
<dbReference type="PANTHER" id="PTHR43527:SF2">
    <property type="entry name" value="4-DIPHOSPHOCYTIDYL-2-C-METHYL-D-ERYTHRITOL KINASE, CHLOROPLASTIC"/>
    <property type="match status" value="1"/>
</dbReference>
<dbReference type="Proteomes" id="UP000051861">
    <property type="component" value="Unassembled WGS sequence"/>
</dbReference>
<dbReference type="Gene3D" id="3.30.70.890">
    <property type="entry name" value="GHMP kinase, C-terminal domain"/>
    <property type="match status" value="1"/>
</dbReference>
<evidence type="ECO:0000256" key="7">
    <source>
        <dbReference type="ARBA" id="ARBA00022840"/>
    </source>
</evidence>
<dbReference type="Gene3D" id="3.30.230.10">
    <property type="match status" value="1"/>
</dbReference>
<dbReference type="HAMAP" id="MF_00061">
    <property type="entry name" value="IspE"/>
    <property type="match status" value="1"/>
</dbReference>
<evidence type="ECO:0000256" key="5">
    <source>
        <dbReference type="ARBA" id="ARBA00022741"/>
    </source>
</evidence>
<dbReference type="InterPro" id="IPR004424">
    <property type="entry name" value="IspE"/>
</dbReference>
<gene>
    <name evidence="9" type="primary">ispE</name>
    <name evidence="12" type="ORF">AMJ44_04210</name>
</gene>
<dbReference type="PATRIC" id="fig|1703775.3.peg.1212"/>
<keyword evidence="5 9" id="KW-0547">Nucleotide-binding</keyword>
<evidence type="ECO:0000259" key="10">
    <source>
        <dbReference type="Pfam" id="PF00288"/>
    </source>
</evidence>
<dbReference type="GO" id="GO:0019288">
    <property type="term" value="P:isopentenyl diphosphate biosynthetic process, methylerythritol 4-phosphate pathway"/>
    <property type="evidence" value="ECO:0007669"/>
    <property type="project" value="UniProtKB-UniRule"/>
</dbReference>
<evidence type="ECO:0000256" key="9">
    <source>
        <dbReference type="HAMAP-Rule" id="MF_00061"/>
    </source>
</evidence>
<evidence type="ECO:0000313" key="12">
    <source>
        <dbReference type="EMBL" id="KPJ69250.1"/>
    </source>
</evidence>
<feature type="domain" description="GHMP kinase C-terminal" evidence="11">
    <location>
        <begin position="205"/>
        <end position="264"/>
    </location>
</feature>
<dbReference type="EMBL" id="LIZX01000028">
    <property type="protein sequence ID" value="KPJ69250.1"/>
    <property type="molecule type" value="Genomic_DNA"/>
</dbReference>